<protein>
    <submittedName>
        <fullName evidence="2">GNAT family N-acetyltransferase</fullName>
    </submittedName>
</protein>
<gene>
    <name evidence="2" type="ORF">CGC53_06845</name>
</gene>
<dbReference type="SUPFAM" id="SSF55729">
    <property type="entry name" value="Acyl-CoA N-acyltransferases (Nat)"/>
    <property type="match status" value="1"/>
</dbReference>
<dbReference type="InterPro" id="IPR000182">
    <property type="entry name" value="GNAT_dom"/>
</dbReference>
<dbReference type="GO" id="GO:0016747">
    <property type="term" value="F:acyltransferase activity, transferring groups other than amino-acyl groups"/>
    <property type="evidence" value="ECO:0007669"/>
    <property type="project" value="InterPro"/>
</dbReference>
<evidence type="ECO:0000313" key="2">
    <source>
        <dbReference type="EMBL" id="ATA82079.1"/>
    </source>
</evidence>
<dbReference type="CDD" id="cd04301">
    <property type="entry name" value="NAT_SF"/>
    <property type="match status" value="1"/>
</dbReference>
<evidence type="ECO:0000259" key="1">
    <source>
        <dbReference type="Pfam" id="PF00583"/>
    </source>
</evidence>
<dbReference type="Pfam" id="PF00583">
    <property type="entry name" value="Acetyltransf_1"/>
    <property type="match status" value="1"/>
</dbReference>
<dbReference type="AlphaFoldDB" id="A0A250FAC1"/>
<reference evidence="3" key="1">
    <citation type="submission" date="2017-06" db="EMBL/GenBank/DDBJ databases">
        <title>Capnocytophaga spp. assemblies.</title>
        <authorList>
            <person name="Gulvik C.A."/>
        </authorList>
    </citation>
    <scope>NUCLEOTIDE SEQUENCE [LARGE SCALE GENOMIC DNA]</scope>
    <source>
        <strain evidence="3">H6253</strain>
    </source>
</reference>
<name>A0A250FAC1_9FLAO</name>
<keyword evidence="3" id="KW-1185">Reference proteome</keyword>
<dbReference type="Proteomes" id="UP000217276">
    <property type="component" value="Chromosome"/>
</dbReference>
<organism evidence="2 3">
    <name type="scientific">Capnocytophaga leadbetteri</name>
    <dbReference type="NCBI Taxonomy" id="327575"/>
    <lineage>
        <taxon>Bacteria</taxon>
        <taxon>Pseudomonadati</taxon>
        <taxon>Bacteroidota</taxon>
        <taxon>Flavobacteriia</taxon>
        <taxon>Flavobacteriales</taxon>
        <taxon>Flavobacteriaceae</taxon>
        <taxon>Capnocytophaga</taxon>
    </lineage>
</organism>
<evidence type="ECO:0000313" key="3">
    <source>
        <dbReference type="Proteomes" id="UP000217276"/>
    </source>
</evidence>
<proteinExistence type="predicted"/>
<feature type="domain" description="N-acetyltransferase" evidence="1">
    <location>
        <begin position="57"/>
        <end position="186"/>
    </location>
</feature>
<dbReference type="KEGG" id="clk:CGC53_06845"/>
<accession>A0A250FAC1</accession>
<dbReference type="EMBL" id="CP022384">
    <property type="protein sequence ID" value="ATA82079.1"/>
    <property type="molecule type" value="Genomic_DNA"/>
</dbReference>
<dbReference type="Gene3D" id="3.40.630.30">
    <property type="match status" value="1"/>
</dbReference>
<sequence length="210" mass="24350">MQLHFRQATAADARCVAHLLTDAFANYNMYRAVLNRFFFSDSQYIDYLNKLHYVQAMSNIRKGYCLLAEHEGTPVAAAVMQHLGKTHIGLWDYLRSGAFALWQYAKPTKHFLPFLDQSSEQAKNNAPEGTWYLESLVVSPEWQSKKVGGRFIDQGIVPFIAQRGATQLRLVTNTAMNVHFYTRHAFRQTDYRKIQQVEVWTLQREIVLEE</sequence>
<keyword evidence="2" id="KW-0808">Transferase</keyword>
<dbReference type="InterPro" id="IPR016181">
    <property type="entry name" value="Acyl_CoA_acyltransferase"/>
</dbReference>
<dbReference type="RefSeq" id="WP_095914137.1">
    <property type="nucleotide sequence ID" value="NZ_CP022384.1"/>
</dbReference>